<evidence type="ECO:0000259" key="4">
    <source>
        <dbReference type="Pfam" id="PF03065"/>
    </source>
</evidence>
<evidence type="ECO:0000256" key="1">
    <source>
        <dbReference type="ARBA" id="ARBA00006821"/>
    </source>
</evidence>
<sequence>MGEPLQVVFLWHMHQPYYKDPGKGEYVLPWTYLHAIKDYYDMAAIVDETPGARAVFNLVPSLLDQLLDYASGVADDPWLRHGKMAPGEMGEEERQFVLDNFFSANRQRMIDPYPRYHELLFLAGDGSRTRRESGARHFSDQDILDLQVWFFLAWTGEAARRRYPEFRELIAKGRNFTEDDKALLFSRQGELLNSIVPLYRKLHEEGKAELAVSPYYHPILPLLCDMKSALTAMPRANLPATRFRHPEDARSQVASALARFREIFGFAPAGMWPSEGSVSDEALAIVAGCGLKWVASDEDILARTIPGGLGPQKQALYHPYTFRQGARELKMFFRDHLLSDLIGFTYSAFEPGRAVENFLVRLRELRKLVPNARVVPVILDGENAWEYYLDNGYTFLVDLYRSLATAGELELTTFSEVLAGEAERRVIEHIHPGSWINGNYGIWVGHPEENQAWDYLERARESAVTASPHIAELLAVGGPWRSPENEVERTAQLVCLSLYAAEGSDWFWWYGDDHFSAHSDRFDRLFRRQLINVYRLLGMEIPRELHEPIKKKSPAGLIREPAAFISPTINGHVDDYFEWLAAGLYDLTKQASAMHASENLLQSFFYGFDRENFYFRFDSPKAIQTLLQPGDVFHLYLIAVAEYRLDIDPATASGALLVKRTTGWETTGGECRWGVGKVGEVQVPLAAVALKPDDKLFVYLTLVREGEEFGRWPSDSPLVLKYVGPELELNDWLI</sequence>
<dbReference type="SUPFAM" id="SSF88713">
    <property type="entry name" value="Glycoside hydrolase/deacetylase"/>
    <property type="match status" value="1"/>
</dbReference>
<feature type="domain" description="Glycoside hydrolase family 57 N-terminal" evidence="4">
    <location>
        <begin position="8"/>
        <end position="427"/>
    </location>
</feature>
<evidence type="ECO:0000256" key="3">
    <source>
        <dbReference type="RuleBase" id="RU361196"/>
    </source>
</evidence>
<dbReference type="Proteomes" id="UP001317705">
    <property type="component" value="Chromosome"/>
</dbReference>
<accession>A0ABM8EHG1</accession>
<keyword evidence="6" id="KW-1185">Reference proteome</keyword>
<protein>
    <submittedName>
        <fullName evidence="5">Glycoside hydrolase</fullName>
    </submittedName>
</protein>
<dbReference type="GO" id="GO:0016787">
    <property type="term" value="F:hydrolase activity"/>
    <property type="evidence" value="ECO:0007669"/>
    <property type="project" value="UniProtKB-KW"/>
</dbReference>
<dbReference type="EMBL" id="AP027151">
    <property type="protein sequence ID" value="BDV41388.1"/>
    <property type="molecule type" value="Genomic_DNA"/>
</dbReference>
<keyword evidence="5" id="KW-0378">Hydrolase</keyword>
<dbReference type="PANTHER" id="PTHR36306">
    <property type="entry name" value="ALPHA-AMYLASE-RELATED-RELATED"/>
    <property type="match status" value="1"/>
</dbReference>
<evidence type="ECO:0000256" key="2">
    <source>
        <dbReference type="ARBA" id="ARBA00023277"/>
    </source>
</evidence>
<organism evidence="5 6">
    <name type="scientific">Geotalea uraniireducens</name>
    <dbReference type="NCBI Taxonomy" id="351604"/>
    <lineage>
        <taxon>Bacteria</taxon>
        <taxon>Pseudomonadati</taxon>
        <taxon>Thermodesulfobacteriota</taxon>
        <taxon>Desulfuromonadia</taxon>
        <taxon>Geobacterales</taxon>
        <taxon>Geobacteraceae</taxon>
        <taxon>Geotalea</taxon>
    </lineage>
</organism>
<evidence type="ECO:0000313" key="5">
    <source>
        <dbReference type="EMBL" id="BDV41388.1"/>
    </source>
</evidence>
<dbReference type="Pfam" id="PF03065">
    <property type="entry name" value="Glyco_hydro_57"/>
    <property type="match status" value="1"/>
</dbReference>
<evidence type="ECO:0000313" key="6">
    <source>
        <dbReference type="Proteomes" id="UP001317705"/>
    </source>
</evidence>
<gene>
    <name evidence="5" type="ORF">GURASL_03110</name>
</gene>
<proteinExistence type="inferred from homology"/>
<name>A0ABM8EHG1_9BACT</name>
<dbReference type="InterPro" id="IPR027291">
    <property type="entry name" value="Glyco_hydro_38_N_sf"/>
</dbReference>
<comment type="similarity">
    <text evidence="1 3">Belongs to the glycosyl hydrolase 57 family.</text>
</comment>
<dbReference type="RefSeq" id="WP_282001371.1">
    <property type="nucleotide sequence ID" value="NZ_AP027151.1"/>
</dbReference>
<dbReference type="InterPro" id="IPR004300">
    <property type="entry name" value="Glyco_hydro_57_N"/>
</dbReference>
<reference evidence="5 6" key="1">
    <citation type="submission" date="2022-12" db="EMBL/GenBank/DDBJ databases">
        <title>Polyphasic characterization of Geotalea uranireducens NIT-SL11 newly isolated from a complex of sewage sludge and microbially reduced graphene oxide.</title>
        <authorList>
            <person name="Xie L."/>
            <person name="Yoshida N."/>
            <person name="Meng L."/>
        </authorList>
    </citation>
    <scope>NUCLEOTIDE SEQUENCE [LARGE SCALE GENOMIC DNA]</scope>
    <source>
        <strain evidence="5 6">NIT-SL11</strain>
    </source>
</reference>
<dbReference type="InterPro" id="IPR011330">
    <property type="entry name" value="Glyco_hydro/deAcase_b/a-brl"/>
</dbReference>
<dbReference type="CDD" id="cd10796">
    <property type="entry name" value="GH57N_APU"/>
    <property type="match status" value="1"/>
</dbReference>
<dbReference type="PANTHER" id="PTHR36306:SF1">
    <property type="entry name" value="ALPHA-AMYLASE-RELATED"/>
    <property type="match status" value="1"/>
</dbReference>
<dbReference type="InterPro" id="IPR052046">
    <property type="entry name" value="GH57_Enzymes"/>
</dbReference>
<dbReference type="Gene3D" id="3.20.110.10">
    <property type="entry name" value="Glycoside hydrolase 38, N terminal domain"/>
    <property type="match status" value="2"/>
</dbReference>
<keyword evidence="2 3" id="KW-0119">Carbohydrate metabolism</keyword>